<dbReference type="InterPro" id="IPR014825">
    <property type="entry name" value="DNA_alkylation"/>
</dbReference>
<name>A0A9D9GSF5_9GAMM</name>
<dbReference type="Gene3D" id="1.25.40.290">
    <property type="entry name" value="ARM repeat domains"/>
    <property type="match status" value="1"/>
</dbReference>
<organism evidence="1 2">
    <name type="scientific">Candidatus Avisuccinivibrio stercorigallinarum</name>
    <dbReference type="NCBI Taxonomy" id="2840704"/>
    <lineage>
        <taxon>Bacteria</taxon>
        <taxon>Pseudomonadati</taxon>
        <taxon>Pseudomonadota</taxon>
        <taxon>Gammaproteobacteria</taxon>
        <taxon>Aeromonadales</taxon>
        <taxon>Succinivibrionaceae</taxon>
        <taxon>Succinivibrionaceae incertae sedis</taxon>
        <taxon>Candidatus Avisuccinivibrio</taxon>
    </lineage>
</organism>
<proteinExistence type="predicted"/>
<comment type="caution">
    <text evidence="1">The sequence shown here is derived from an EMBL/GenBank/DDBJ whole genome shotgun (WGS) entry which is preliminary data.</text>
</comment>
<reference evidence="1" key="1">
    <citation type="submission" date="2020-10" db="EMBL/GenBank/DDBJ databases">
        <authorList>
            <person name="Gilroy R."/>
        </authorList>
    </citation>
    <scope>NUCLEOTIDE SEQUENCE</scope>
    <source>
        <strain evidence="1">17213</strain>
    </source>
</reference>
<dbReference type="InterPro" id="IPR016024">
    <property type="entry name" value="ARM-type_fold"/>
</dbReference>
<evidence type="ECO:0000313" key="2">
    <source>
        <dbReference type="Proteomes" id="UP000823631"/>
    </source>
</evidence>
<dbReference type="AlphaFoldDB" id="A0A9D9GSF5"/>
<protein>
    <submittedName>
        <fullName evidence="1">DNA alkylation repair protein</fullName>
    </submittedName>
</protein>
<dbReference type="EMBL" id="JADINH010000068">
    <property type="protein sequence ID" value="MBO8415388.1"/>
    <property type="molecule type" value="Genomic_DNA"/>
</dbReference>
<dbReference type="Pfam" id="PF08713">
    <property type="entry name" value="DNA_alkylation"/>
    <property type="match status" value="1"/>
</dbReference>
<sequence length="377" mass="43250">MAEALKDQYYSSEFVQDLARRIKAARPDFQEADFVQAVLDEGWNQLALKARTRHITLCLRRFLPQDYPAALTVLDEAARSYSQDTDLPLYNLMIFPDFVEVFGQDDKFWQRSMQALENYTKLSSSEFAVRPFILKDPGRMMSQMKIWAQSDNEHVRRLASEGSRPRLPWSMQLKNFIADPRPTVEILDQLRTDPSLYVRKSVANHLNDISKDHPALALETARRWLCGEYSNEEAERVRWIVKHGLRTLLKRGDKEALKLFGLTAEDNHKVKVQRFVLTERSISIGEKLHFSVELKALDGCSVRLEYQLGWVDAKGGTHQKVFQLGLCGLKAGESCTISKALSFAPMTTRRHHLGRNTITIKINGQDAGCRSFYLRAN</sequence>
<dbReference type="SUPFAM" id="SSF48371">
    <property type="entry name" value="ARM repeat"/>
    <property type="match status" value="1"/>
</dbReference>
<accession>A0A9D9GSF5</accession>
<dbReference type="Proteomes" id="UP000823631">
    <property type="component" value="Unassembled WGS sequence"/>
</dbReference>
<gene>
    <name evidence="1" type="ORF">IAB19_03280</name>
</gene>
<evidence type="ECO:0000313" key="1">
    <source>
        <dbReference type="EMBL" id="MBO8415388.1"/>
    </source>
</evidence>
<reference evidence="1" key="2">
    <citation type="journal article" date="2021" name="PeerJ">
        <title>Extensive microbial diversity within the chicken gut microbiome revealed by metagenomics and culture.</title>
        <authorList>
            <person name="Gilroy R."/>
            <person name="Ravi A."/>
            <person name="Getino M."/>
            <person name="Pursley I."/>
            <person name="Horton D.L."/>
            <person name="Alikhan N.F."/>
            <person name="Baker D."/>
            <person name="Gharbi K."/>
            <person name="Hall N."/>
            <person name="Watson M."/>
            <person name="Adriaenssens E.M."/>
            <person name="Foster-Nyarko E."/>
            <person name="Jarju S."/>
            <person name="Secka A."/>
            <person name="Antonio M."/>
            <person name="Oren A."/>
            <person name="Chaudhuri R.R."/>
            <person name="La Ragione R."/>
            <person name="Hildebrand F."/>
            <person name="Pallen M.J."/>
        </authorList>
    </citation>
    <scope>NUCLEOTIDE SEQUENCE</scope>
    <source>
        <strain evidence="1">17213</strain>
    </source>
</reference>